<dbReference type="Proteomes" id="UP001221217">
    <property type="component" value="Unassembled WGS sequence"/>
</dbReference>
<name>A0AAJ1IIH3_9SPIO</name>
<dbReference type="AlphaFoldDB" id="A0AAJ1IIH3"/>
<dbReference type="InterPro" id="IPR029058">
    <property type="entry name" value="AB_hydrolase_fold"/>
</dbReference>
<dbReference type="Gene3D" id="3.40.50.1820">
    <property type="entry name" value="alpha/beta hydrolase"/>
    <property type="match status" value="1"/>
</dbReference>
<sequence length="157" mass="17591">MDGQTAWNVIPYPMPDTKGITVLKTSIEDRLVMNIYFPPGHEPESKTPVIVNPQVFKKNEELQQFGRSVMSFDYEVSWAHLMAAQGWVVLKCESTAPSKSIEETLRFVQENHKNLGVNPDKVGFWTVSSNPQGVIGFLSYGPDELKPMIACSTFLSP</sequence>
<proteinExistence type="predicted"/>
<dbReference type="SUPFAM" id="SSF53474">
    <property type="entry name" value="alpha/beta-Hydrolases"/>
    <property type="match status" value="1"/>
</dbReference>
<comment type="caution">
    <text evidence="1">The sequence shown here is derived from an EMBL/GenBank/DDBJ whole genome shotgun (WGS) entry which is preliminary data.</text>
</comment>
<protein>
    <submittedName>
        <fullName evidence="1">Uncharacterized protein</fullName>
    </submittedName>
</protein>
<reference evidence="1 2" key="1">
    <citation type="submission" date="2022-12" db="EMBL/GenBank/DDBJ databases">
        <title>Metagenome assembled genome from gulf of manar.</title>
        <authorList>
            <person name="Kohli P."/>
            <person name="Pk S."/>
            <person name="Venkata Ramana C."/>
            <person name="Sasikala C."/>
        </authorList>
    </citation>
    <scope>NUCLEOTIDE SEQUENCE [LARGE SCALE GENOMIC DNA]</scope>
    <source>
        <strain evidence="1">JB008</strain>
    </source>
</reference>
<dbReference type="EMBL" id="JAQQAL010000030">
    <property type="protein sequence ID" value="MDC7227696.1"/>
    <property type="molecule type" value="Genomic_DNA"/>
</dbReference>
<organism evidence="1 2">
    <name type="scientific">Candidatus Thalassospirochaeta sargassi</name>
    <dbReference type="NCBI Taxonomy" id="3119039"/>
    <lineage>
        <taxon>Bacteria</taxon>
        <taxon>Pseudomonadati</taxon>
        <taxon>Spirochaetota</taxon>
        <taxon>Spirochaetia</taxon>
        <taxon>Spirochaetales</taxon>
        <taxon>Spirochaetaceae</taxon>
        <taxon>Candidatus Thalassospirochaeta</taxon>
    </lineage>
</organism>
<gene>
    <name evidence="1" type="ORF">PQJ61_13105</name>
</gene>
<accession>A0AAJ1IIH3</accession>
<evidence type="ECO:0000313" key="1">
    <source>
        <dbReference type="EMBL" id="MDC7227696.1"/>
    </source>
</evidence>
<evidence type="ECO:0000313" key="2">
    <source>
        <dbReference type="Proteomes" id="UP001221217"/>
    </source>
</evidence>